<comment type="caution">
    <text evidence="1">The sequence shown here is derived from an EMBL/GenBank/DDBJ whole genome shotgun (WGS) entry which is preliminary data.</text>
</comment>
<sequence>MTRTTETTVREFLLHVRSGRSPERAAEFFAPVVLANQVRAGARETLERSPANYTEHVEEMRDMFGPFDLEVDELLVDGDRAYARWIQRGHHLGVIDGHEPTGRPLETVGSAVYRVADGMIVEYWIQQDAAGLAAQLTGDAR</sequence>
<evidence type="ECO:0000313" key="2">
    <source>
        <dbReference type="Proteomes" id="UP001597181"/>
    </source>
</evidence>
<dbReference type="RefSeq" id="WP_343957879.1">
    <property type="nucleotide sequence ID" value="NZ_BAAAKZ010000002.1"/>
</dbReference>
<reference evidence="2" key="1">
    <citation type="journal article" date="2019" name="Int. J. Syst. Evol. Microbiol.">
        <title>The Global Catalogue of Microorganisms (GCM) 10K type strain sequencing project: providing services to taxonomists for standard genome sequencing and annotation.</title>
        <authorList>
            <consortium name="The Broad Institute Genomics Platform"/>
            <consortium name="The Broad Institute Genome Sequencing Center for Infectious Disease"/>
            <person name="Wu L."/>
            <person name="Ma J."/>
        </authorList>
    </citation>
    <scope>NUCLEOTIDE SEQUENCE [LARGE SCALE GENOMIC DNA]</scope>
    <source>
        <strain evidence="2">CCUG 50213</strain>
    </source>
</reference>
<accession>A0ABW3TLY9</accession>
<evidence type="ECO:0000313" key="1">
    <source>
        <dbReference type="EMBL" id="MFD1201620.1"/>
    </source>
</evidence>
<dbReference type="EMBL" id="JBHTLY010000002">
    <property type="protein sequence ID" value="MFD1201620.1"/>
    <property type="molecule type" value="Genomic_DNA"/>
</dbReference>
<dbReference type="Gene3D" id="3.10.450.50">
    <property type="match status" value="1"/>
</dbReference>
<dbReference type="InterPro" id="IPR009959">
    <property type="entry name" value="Cyclase_SnoaL-like"/>
</dbReference>
<dbReference type="InterPro" id="IPR032710">
    <property type="entry name" value="NTF2-like_dom_sf"/>
</dbReference>
<name>A0ABW3TLY9_9MICO</name>
<dbReference type="PANTHER" id="PTHR38436">
    <property type="entry name" value="POLYKETIDE CYCLASE SNOAL-LIKE DOMAIN"/>
    <property type="match status" value="1"/>
</dbReference>
<dbReference type="Proteomes" id="UP001597181">
    <property type="component" value="Unassembled WGS sequence"/>
</dbReference>
<dbReference type="SUPFAM" id="SSF54427">
    <property type="entry name" value="NTF2-like"/>
    <property type="match status" value="1"/>
</dbReference>
<gene>
    <name evidence="1" type="ORF">ACFQ3U_06930</name>
</gene>
<organism evidence="1 2">
    <name type="scientific">Leucobacter albus</name>
    <dbReference type="NCBI Taxonomy" id="272210"/>
    <lineage>
        <taxon>Bacteria</taxon>
        <taxon>Bacillati</taxon>
        <taxon>Actinomycetota</taxon>
        <taxon>Actinomycetes</taxon>
        <taxon>Micrococcales</taxon>
        <taxon>Microbacteriaceae</taxon>
        <taxon>Leucobacter</taxon>
    </lineage>
</organism>
<proteinExistence type="predicted"/>
<dbReference type="PANTHER" id="PTHR38436:SF1">
    <property type="entry name" value="ESTER CYCLASE"/>
    <property type="match status" value="1"/>
</dbReference>
<protein>
    <submittedName>
        <fullName evidence="1">Ester cyclase</fullName>
    </submittedName>
</protein>
<dbReference type="Pfam" id="PF07366">
    <property type="entry name" value="SnoaL"/>
    <property type="match status" value="1"/>
</dbReference>
<keyword evidence="2" id="KW-1185">Reference proteome</keyword>